<gene>
    <name evidence="5" type="ORF">SAMN05443575_0131</name>
</gene>
<keyword evidence="1" id="KW-0805">Transcription regulation</keyword>
<dbReference type="InterPro" id="IPR023187">
    <property type="entry name" value="Tscrpt_reg_MarR-type_CS"/>
</dbReference>
<accession>A0A1M5C7Z0</accession>
<keyword evidence="2 5" id="KW-0238">DNA-binding</keyword>
<keyword evidence="6" id="KW-1185">Reference proteome</keyword>
<dbReference type="EMBL" id="FQVU01000001">
    <property type="protein sequence ID" value="SHF50512.1"/>
    <property type="molecule type" value="Genomic_DNA"/>
</dbReference>
<dbReference type="STRING" id="1206085.SAMN05443575_0131"/>
<dbReference type="AlphaFoldDB" id="A0A1M5C7Z0"/>
<dbReference type="InterPro" id="IPR052526">
    <property type="entry name" value="HTH-type_Bedaq_tolerance"/>
</dbReference>
<sequence length="153" mass="16624">MRTRRPTLDEATIIRRATTSLDARARAERHGELSLNSVSVLGRIMTQGPLTPGELARQLRMLPQSLTRPLAALERAGLVRRTPDPADRRGALLAATAAGRRALRREMAPRTRWLADAIDAVCDEDDLATLLQAAQIMQRLAGFDGGGVAPVEP</sequence>
<evidence type="ECO:0000256" key="3">
    <source>
        <dbReference type="ARBA" id="ARBA00023163"/>
    </source>
</evidence>
<dbReference type="GO" id="GO:0003700">
    <property type="term" value="F:DNA-binding transcription factor activity"/>
    <property type="evidence" value="ECO:0007669"/>
    <property type="project" value="InterPro"/>
</dbReference>
<proteinExistence type="predicted"/>
<dbReference type="GO" id="GO:0003677">
    <property type="term" value="F:DNA binding"/>
    <property type="evidence" value="ECO:0007669"/>
    <property type="project" value="UniProtKB-KW"/>
</dbReference>
<evidence type="ECO:0000256" key="1">
    <source>
        <dbReference type="ARBA" id="ARBA00023015"/>
    </source>
</evidence>
<evidence type="ECO:0000313" key="5">
    <source>
        <dbReference type="EMBL" id="SHF50512.1"/>
    </source>
</evidence>
<dbReference type="SMART" id="SM00347">
    <property type="entry name" value="HTH_MARR"/>
    <property type="match status" value="1"/>
</dbReference>
<dbReference type="Gene3D" id="1.10.10.10">
    <property type="entry name" value="Winged helix-like DNA-binding domain superfamily/Winged helix DNA-binding domain"/>
    <property type="match status" value="1"/>
</dbReference>
<dbReference type="SUPFAM" id="SSF46785">
    <property type="entry name" value="Winged helix' DNA-binding domain"/>
    <property type="match status" value="1"/>
</dbReference>
<feature type="domain" description="HTH marR-type" evidence="4">
    <location>
        <begin position="7"/>
        <end position="139"/>
    </location>
</feature>
<dbReference type="RefSeq" id="WP_073384697.1">
    <property type="nucleotide sequence ID" value="NZ_FQVU01000001.1"/>
</dbReference>
<name>A0A1M5C7Z0_9ACTN</name>
<evidence type="ECO:0000256" key="2">
    <source>
        <dbReference type="ARBA" id="ARBA00023125"/>
    </source>
</evidence>
<dbReference type="InterPro" id="IPR036390">
    <property type="entry name" value="WH_DNA-bd_sf"/>
</dbReference>
<reference evidence="5 6" key="1">
    <citation type="submission" date="2016-11" db="EMBL/GenBank/DDBJ databases">
        <authorList>
            <person name="Jaros S."/>
            <person name="Januszkiewicz K."/>
            <person name="Wedrychowicz H."/>
        </authorList>
    </citation>
    <scope>NUCLEOTIDE SEQUENCE [LARGE SCALE GENOMIC DNA]</scope>
    <source>
        <strain evidence="5 6">DSM 45627</strain>
    </source>
</reference>
<dbReference type="InterPro" id="IPR000835">
    <property type="entry name" value="HTH_MarR-typ"/>
</dbReference>
<dbReference type="PROSITE" id="PS01117">
    <property type="entry name" value="HTH_MARR_1"/>
    <property type="match status" value="1"/>
</dbReference>
<dbReference type="PROSITE" id="PS50995">
    <property type="entry name" value="HTH_MARR_2"/>
    <property type="match status" value="1"/>
</dbReference>
<organism evidence="5 6">
    <name type="scientific">Jatrophihabitans endophyticus</name>
    <dbReference type="NCBI Taxonomy" id="1206085"/>
    <lineage>
        <taxon>Bacteria</taxon>
        <taxon>Bacillati</taxon>
        <taxon>Actinomycetota</taxon>
        <taxon>Actinomycetes</taxon>
        <taxon>Jatrophihabitantales</taxon>
        <taxon>Jatrophihabitantaceae</taxon>
        <taxon>Jatrophihabitans</taxon>
    </lineage>
</organism>
<evidence type="ECO:0000313" key="6">
    <source>
        <dbReference type="Proteomes" id="UP000186132"/>
    </source>
</evidence>
<dbReference type="PRINTS" id="PR00598">
    <property type="entry name" value="HTHMARR"/>
</dbReference>
<dbReference type="InterPro" id="IPR036388">
    <property type="entry name" value="WH-like_DNA-bd_sf"/>
</dbReference>
<protein>
    <submittedName>
        <fullName evidence="5">DNA-binding transcriptional regulator, MarR family</fullName>
    </submittedName>
</protein>
<evidence type="ECO:0000259" key="4">
    <source>
        <dbReference type="PROSITE" id="PS50995"/>
    </source>
</evidence>
<dbReference type="Gene3D" id="1.10.287.100">
    <property type="match status" value="1"/>
</dbReference>
<dbReference type="OrthoDB" id="9804055at2"/>
<dbReference type="Pfam" id="PF01047">
    <property type="entry name" value="MarR"/>
    <property type="match status" value="1"/>
</dbReference>
<keyword evidence="3" id="KW-0804">Transcription</keyword>
<dbReference type="PANTHER" id="PTHR39515:SF2">
    <property type="entry name" value="HTH-TYPE TRANSCRIPTIONAL REGULATOR RV0880"/>
    <property type="match status" value="1"/>
</dbReference>
<dbReference type="PANTHER" id="PTHR39515">
    <property type="entry name" value="CONSERVED PROTEIN"/>
    <property type="match status" value="1"/>
</dbReference>
<dbReference type="Proteomes" id="UP000186132">
    <property type="component" value="Unassembled WGS sequence"/>
</dbReference>